<dbReference type="eggNOG" id="arCOG11271">
    <property type="taxonomic scope" value="Archaea"/>
</dbReference>
<dbReference type="Proteomes" id="UP000007490">
    <property type="component" value="Chromosome"/>
</dbReference>
<keyword evidence="3" id="KW-1185">Reference proteome</keyword>
<dbReference type="KEGG" id="mel:Metbo_1513"/>
<keyword evidence="1" id="KW-0472">Membrane</keyword>
<reference evidence="3" key="1">
    <citation type="submission" date="2011-02" db="EMBL/GenBank/DDBJ databases">
        <title>Complete sequence of Methanobacterium sp. AL-21.</title>
        <authorList>
            <consortium name="US DOE Joint Genome Institute"/>
            <person name="Lucas S."/>
            <person name="Copeland A."/>
            <person name="Lapidus A."/>
            <person name="Cheng J.-F."/>
            <person name="Goodwin L."/>
            <person name="Pitluck S."/>
            <person name="Chertkov O."/>
            <person name="Detter J.C."/>
            <person name="Han C."/>
            <person name="Tapia R."/>
            <person name="Land M."/>
            <person name="Hauser L."/>
            <person name="Kyrpides N."/>
            <person name="Ivanova N."/>
            <person name="Mikhailova N."/>
            <person name="Pagani I."/>
            <person name="Cadillo-Quiroz H."/>
            <person name="Imachi H."/>
            <person name="Zinder S."/>
            <person name="Liu W."/>
            <person name="Woyke T."/>
        </authorList>
    </citation>
    <scope>NUCLEOTIDE SEQUENCE [LARGE SCALE GENOMIC DNA]</scope>
    <source>
        <strain evidence="3">AL-21</strain>
    </source>
</reference>
<protein>
    <recommendedName>
        <fullName evidence="4">DUF5518 domain-containing protein</fullName>
    </recommendedName>
</protein>
<dbReference type="HOGENOM" id="CLU_1933267_0_0_2"/>
<dbReference type="GeneID" id="10277964"/>
<feature type="transmembrane region" description="Helical" evidence="1">
    <location>
        <begin position="93"/>
        <end position="126"/>
    </location>
</feature>
<dbReference type="AlphaFoldDB" id="F0T8J3"/>
<gene>
    <name evidence="2" type="ordered locus">Metbo_1513</name>
</gene>
<feature type="transmembrane region" description="Helical" evidence="1">
    <location>
        <begin position="58"/>
        <end position="81"/>
    </location>
</feature>
<keyword evidence="1" id="KW-1133">Transmembrane helix</keyword>
<accession>F0T8J3</accession>
<keyword evidence="1" id="KW-0812">Transmembrane</keyword>
<evidence type="ECO:0008006" key="4">
    <source>
        <dbReference type="Google" id="ProtNLM"/>
    </source>
</evidence>
<evidence type="ECO:0000313" key="2">
    <source>
        <dbReference type="EMBL" id="ADZ09744.1"/>
    </source>
</evidence>
<feature type="transmembrane region" description="Helical" evidence="1">
    <location>
        <begin position="32"/>
        <end position="51"/>
    </location>
</feature>
<sequence>MNDLKNDLKYIILGIVLAFIITLGFTKIFMGGLYFIFASFLITGIIVGYLTSGDTKDVAINGMVVGFIGSIIFILFVSIMTMLTSTPHMSTSIVIMSIGGTLMFGIVAGVIFGIICAIGSIIGSYIKSKT</sequence>
<evidence type="ECO:0000313" key="3">
    <source>
        <dbReference type="Proteomes" id="UP000007490"/>
    </source>
</evidence>
<dbReference type="Pfam" id="PF17647">
    <property type="entry name" value="DUF5518"/>
    <property type="match status" value="1"/>
</dbReference>
<reference evidence="2 3" key="2">
    <citation type="journal article" date="2014" name="Int. J. Syst. Evol. Microbiol.">
        <title>Methanobacterium paludis sp. nov. and a novel strain of Methanobacterium lacus isolated from northern peatlands.</title>
        <authorList>
            <person name="Cadillo-Quiroz H."/>
            <person name="Brauer S.L."/>
            <person name="Goodson N."/>
            <person name="Yavitt J.B."/>
            <person name="Zinder S.H."/>
        </authorList>
    </citation>
    <scope>NUCLEOTIDE SEQUENCE [LARGE SCALE GENOMIC DNA]</scope>
    <source>
        <strain evidence="2 3">AL-21</strain>
    </source>
</reference>
<dbReference type="InterPro" id="IPR040493">
    <property type="entry name" value="DUF5518"/>
</dbReference>
<name>F0T8J3_METLA</name>
<dbReference type="EMBL" id="CP002551">
    <property type="protein sequence ID" value="ADZ09744.1"/>
    <property type="molecule type" value="Genomic_DNA"/>
</dbReference>
<organism evidence="2 3">
    <name type="scientific">Methanobacterium lacus (strain AL-21)</name>
    <dbReference type="NCBI Taxonomy" id="877455"/>
    <lineage>
        <taxon>Archaea</taxon>
        <taxon>Methanobacteriati</taxon>
        <taxon>Methanobacteriota</taxon>
        <taxon>Methanomada group</taxon>
        <taxon>Methanobacteria</taxon>
        <taxon>Methanobacteriales</taxon>
        <taxon>Methanobacteriaceae</taxon>
        <taxon>Methanobacterium</taxon>
    </lineage>
</organism>
<dbReference type="RefSeq" id="WP_013645095.1">
    <property type="nucleotide sequence ID" value="NC_015216.1"/>
</dbReference>
<proteinExistence type="predicted"/>
<feature type="transmembrane region" description="Helical" evidence="1">
    <location>
        <begin position="7"/>
        <end position="26"/>
    </location>
</feature>
<evidence type="ECO:0000256" key="1">
    <source>
        <dbReference type="SAM" id="Phobius"/>
    </source>
</evidence>